<dbReference type="Gene3D" id="3.30.470.20">
    <property type="entry name" value="ATP-grasp fold, B domain"/>
    <property type="match status" value="1"/>
</dbReference>
<dbReference type="Proteomes" id="UP000584642">
    <property type="component" value="Unassembled WGS sequence"/>
</dbReference>
<keyword evidence="2" id="KW-1185">Reference proteome</keyword>
<evidence type="ECO:0000313" key="1">
    <source>
        <dbReference type="EMBL" id="NYZ18750.1"/>
    </source>
</evidence>
<dbReference type="RefSeq" id="WP_180280466.1">
    <property type="nucleotide sequence ID" value="NZ_JABFDB010000001.1"/>
</dbReference>
<protein>
    <recommendedName>
        <fullName evidence="3">ATP-grasp fold RimK-type domain-containing protein</fullName>
    </recommendedName>
</protein>
<comment type="caution">
    <text evidence="1">The sequence shown here is derived from an EMBL/GenBank/DDBJ whole genome shotgun (WGS) entry which is preliminary data.</text>
</comment>
<sequence length="292" mass="33037">MILFITTSYDATVDLLIDHLEDGQGFRLNYDLWQDYSLEFTARGWRACDPVGRSITSETVTGCFWWKAFHDLLSGTDQYVVDEIKYHLREVYGWCLVRGLTAGNPPDFHNRMGKLNILQVASRYFPVPQTVSGWNLAELALASPVAKSLSSTPTEAGRVMYAQAVQADRLDLQFPWTLQERVDAEFDVTVFLCGVELFAFRRSRRHLQGLDWRVEVFNDAVPWVRFDLSGADSEALLGLSRELGVRFGRYDFLMGETGLSFLEFNANGQWGFLDPGGEIGLARKVLSLIRAG</sequence>
<gene>
    <name evidence="1" type="ORF">HND93_03430</name>
</gene>
<accession>A0ABX2T370</accession>
<evidence type="ECO:0008006" key="3">
    <source>
        <dbReference type="Google" id="ProtNLM"/>
    </source>
</evidence>
<proteinExistence type="predicted"/>
<dbReference type="SUPFAM" id="SSF56059">
    <property type="entry name" value="Glutathione synthetase ATP-binding domain-like"/>
    <property type="match status" value="1"/>
</dbReference>
<dbReference type="EMBL" id="JABFDB010000001">
    <property type="protein sequence ID" value="NYZ18750.1"/>
    <property type="molecule type" value="Genomic_DNA"/>
</dbReference>
<organism evidence="1 2">
    <name type="scientific">Azospirillum oleiclasticum</name>
    <dbReference type="NCBI Taxonomy" id="2735135"/>
    <lineage>
        <taxon>Bacteria</taxon>
        <taxon>Pseudomonadati</taxon>
        <taxon>Pseudomonadota</taxon>
        <taxon>Alphaproteobacteria</taxon>
        <taxon>Rhodospirillales</taxon>
        <taxon>Azospirillaceae</taxon>
        <taxon>Azospirillum</taxon>
    </lineage>
</organism>
<name>A0ABX2T370_9PROT</name>
<reference evidence="1 2" key="1">
    <citation type="submission" date="2020-05" db="EMBL/GenBank/DDBJ databases">
        <title>Azospirillum oleiclasticum sp. nov, a nitrogen-fixing and heavy crude oil-emulsifying bacterium isolated from the crude oil of Yumen Oilfield.</title>
        <authorList>
            <person name="Wu D."/>
            <person name="Cai M."/>
            <person name="Zhang X."/>
        </authorList>
    </citation>
    <scope>NUCLEOTIDE SEQUENCE [LARGE SCALE GENOMIC DNA]</scope>
    <source>
        <strain evidence="1 2">ROY-1-1-2</strain>
    </source>
</reference>
<evidence type="ECO:0000313" key="2">
    <source>
        <dbReference type="Proteomes" id="UP000584642"/>
    </source>
</evidence>